<accession>A0ABS9K2X6</accession>
<keyword evidence="5" id="KW-0804">Transcription</keyword>
<comment type="caution">
    <text evidence="7">The sequence shown here is derived from an EMBL/GenBank/DDBJ whole genome shotgun (WGS) entry which is preliminary data.</text>
</comment>
<dbReference type="InterPro" id="IPR015421">
    <property type="entry name" value="PyrdxlP-dep_Trfase_major"/>
</dbReference>
<dbReference type="InterPro" id="IPR036388">
    <property type="entry name" value="WH-like_DNA-bd_sf"/>
</dbReference>
<dbReference type="PANTHER" id="PTHR46577:SF2">
    <property type="entry name" value="TRANSCRIPTIONAL REGULATORY PROTEIN"/>
    <property type="match status" value="1"/>
</dbReference>
<dbReference type="InterPro" id="IPR036390">
    <property type="entry name" value="WH_DNA-bd_sf"/>
</dbReference>
<dbReference type="PANTHER" id="PTHR46577">
    <property type="entry name" value="HTH-TYPE TRANSCRIPTIONAL REGULATORY PROTEIN GABR"/>
    <property type="match status" value="1"/>
</dbReference>
<evidence type="ECO:0000313" key="8">
    <source>
        <dbReference type="Proteomes" id="UP001165384"/>
    </source>
</evidence>
<evidence type="ECO:0000259" key="6">
    <source>
        <dbReference type="PROSITE" id="PS50949"/>
    </source>
</evidence>
<gene>
    <name evidence="7" type="ORF">LZ012_10855</name>
</gene>
<proteinExistence type="inferred from homology"/>
<feature type="domain" description="HTH gntR-type" evidence="6">
    <location>
        <begin position="4"/>
        <end position="72"/>
    </location>
</feature>
<evidence type="ECO:0000256" key="2">
    <source>
        <dbReference type="ARBA" id="ARBA00022898"/>
    </source>
</evidence>
<keyword evidence="4" id="KW-0238">DNA-binding</keyword>
<keyword evidence="8" id="KW-1185">Reference proteome</keyword>
<dbReference type="InterPro" id="IPR015422">
    <property type="entry name" value="PyrdxlP-dep_Trfase_small"/>
</dbReference>
<dbReference type="InterPro" id="IPR000524">
    <property type="entry name" value="Tscrpt_reg_HTH_GntR"/>
</dbReference>
<dbReference type="SUPFAM" id="SSF46785">
    <property type="entry name" value="Winged helix' DNA-binding domain"/>
    <property type="match status" value="1"/>
</dbReference>
<evidence type="ECO:0000256" key="1">
    <source>
        <dbReference type="ARBA" id="ARBA00005384"/>
    </source>
</evidence>
<dbReference type="Pfam" id="PF00392">
    <property type="entry name" value="GntR"/>
    <property type="match status" value="1"/>
</dbReference>
<dbReference type="SUPFAM" id="SSF53383">
    <property type="entry name" value="PLP-dependent transferases"/>
    <property type="match status" value="1"/>
</dbReference>
<dbReference type="Gene3D" id="3.90.1150.10">
    <property type="entry name" value="Aspartate Aminotransferase, domain 1"/>
    <property type="match status" value="1"/>
</dbReference>
<dbReference type="EMBL" id="JAKLTN010000002">
    <property type="protein sequence ID" value="MCG2577493.1"/>
    <property type="molecule type" value="Genomic_DNA"/>
</dbReference>
<dbReference type="Pfam" id="PF00155">
    <property type="entry name" value="Aminotran_1_2"/>
    <property type="match status" value="1"/>
</dbReference>
<evidence type="ECO:0000256" key="4">
    <source>
        <dbReference type="ARBA" id="ARBA00023125"/>
    </source>
</evidence>
<reference evidence="7" key="1">
    <citation type="submission" date="2022-01" db="EMBL/GenBank/DDBJ databases">
        <authorList>
            <person name="Jo J.-H."/>
            <person name="Im W.-T."/>
        </authorList>
    </citation>
    <scope>NUCLEOTIDE SEQUENCE</scope>
    <source>
        <strain evidence="7">XY25</strain>
    </source>
</reference>
<keyword evidence="7" id="KW-0032">Aminotransferase</keyword>
<dbReference type="GO" id="GO:0008483">
    <property type="term" value="F:transaminase activity"/>
    <property type="evidence" value="ECO:0007669"/>
    <property type="project" value="UniProtKB-KW"/>
</dbReference>
<dbReference type="SMART" id="SM00345">
    <property type="entry name" value="HTH_GNTR"/>
    <property type="match status" value="1"/>
</dbReference>
<evidence type="ECO:0000313" key="7">
    <source>
        <dbReference type="EMBL" id="MCG2577493.1"/>
    </source>
</evidence>
<keyword evidence="2" id="KW-0663">Pyridoxal phosphate</keyword>
<dbReference type="CDD" id="cd00609">
    <property type="entry name" value="AAT_like"/>
    <property type="match status" value="1"/>
</dbReference>
<protein>
    <submittedName>
        <fullName evidence="7">PLP-dependent aminotransferase family protein</fullName>
    </submittedName>
</protein>
<organism evidence="7 8">
    <name type="scientific">Dechloromonas hankyongensis</name>
    <dbReference type="NCBI Taxonomy" id="2908002"/>
    <lineage>
        <taxon>Bacteria</taxon>
        <taxon>Pseudomonadati</taxon>
        <taxon>Pseudomonadota</taxon>
        <taxon>Betaproteobacteria</taxon>
        <taxon>Rhodocyclales</taxon>
        <taxon>Azonexaceae</taxon>
        <taxon>Dechloromonas</taxon>
    </lineage>
</organism>
<dbReference type="Gene3D" id="1.10.10.10">
    <property type="entry name" value="Winged helix-like DNA-binding domain superfamily/Winged helix DNA-binding domain"/>
    <property type="match status" value="1"/>
</dbReference>
<comment type="similarity">
    <text evidence="1">In the C-terminal section; belongs to the class-I pyridoxal-phosphate-dependent aminotransferase family.</text>
</comment>
<dbReference type="RefSeq" id="WP_275710640.1">
    <property type="nucleotide sequence ID" value="NZ_JAKLTN010000002.1"/>
</dbReference>
<dbReference type="InterPro" id="IPR015424">
    <property type="entry name" value="PyrdxlP-dep_Trfase"/>
</dbReference>
<evidence type="ECO:0000256" key="3">
    <source>
        <dbReference type="ARBA" id="ARBA00023015"/>
    </source>
</evidence>
<dbReference type="InterPro" id="IPR004839">
    <property type="entry name" value="Aminotransferase_I/II_large"/>
</dbReference>
<dbReference type="InterPro" id="IPR051446">
    <property type="entry name" value="HTH_trans_reg/aminotransferase"/>
</dbReference>
<name>A0ABS9K2X6_9RHOO</name>
<sequence>MDQIPLYRRLAAHYREAIETGAMAYGDRFPSMRSLMARHQVSLSTALQLCHHLESDGWLEARPRSGNFVRQPRRQTVRPLAEPVPGQAPDPARYVGINARVSEFIARGRQSPVKVNFSSARSAPALYPGEALKNSAARMLRRHPELLVSPPHNNGDPAFRSVLAKRAMANGMLLTPEDILVTHGCIEALNLALRATTQPGEIVAVESPTFFGLLQVLETLGLRALEIPTSPQTGISIEALELAIQTTDKIKALVVVPHLQNPLGSIMPDSHKARLVALCALHDIALIEDDSYSALSNDGTPLKALKAWDRGGNVIHCASLHKTLAPGLRLGWLTGGRWQSRIEMLKYVHSRNNEELAQLAAADFMASSAYDRHLRRLRACLKTQRAQTAEAIATYFPDGTRLTEPDGGLALWIELPHGLSSRTLFDAALAEGIFIAPGLMFSNSNRFEGFIRLNCGAPYSAEIDAALKRLGQICKVLQS</sequence>
<dbReference type="Gene3D" id="3.40.640.10">
    <property type="entry name" value="Type I PLP-dependent aspartate aminotransferase-like (Major domain)"/>
    <property type="match status" value="1"/>
</dbReference>
<dbReference type="Proteomes" id="UP001165384">
    <property type="component" value="Unassembled WGS sequence"/>
</dbReference>
<dbReference type="PROSITE" id="PS50949">
    <property type="entry name" value="HTH_GNTR"/>
    <property type="match status" value="1"/>
</dbReference>
<dbReference type="CDD" id="cd07377">
    <property type="entry name" value="WHTH_GntR"/>
    <property type="match status" value="1"/>
</dbReference>
<evidence type="ECO:0000256" key="5">
    <source>
        <dbReference type="ARBA" id="ARBA00023163"/>
    </source>
</evidence>
<keyword evidence="3" id="KW-0805">Transcription regulation</keyword>
<keyword evidence="7" id="KW-0808">Transferase</keyword>